<evidence type="ECO:0000313" key="1">
    <source>
        <dbReference type="EMBL" id="CQR25026.1"/>
    </source>
</evidence>
<organism evidence="1 2">
    <name type="scientific">Streptococcus varani</name>
    <dbReference type="NCBI Taxonomy" id="1608583"/>
    <lineage>
        <taxon>Bacteria</taxon>
        <taxon>Bacillati</taxon>
        <taxon>Bacillota</taxon>
        <taxon>Bacilli</taxon>
        <taxon>Lactobacillales</taxon>
        <taxon>Streptococcaceae</taxon>
        <taxon>Streptococcus</taxon>
    </lineage>
</organism>
<dbReference type="EMBL" id="CTEN01000003">
    <property type="protein sequence ID" value="CQR25026.1"/>
    <property type="molecule type" value="Genomic_DNA"/>
</dbReference>
<keyword evidence="2" id="KW-1185">Reference proteome</keyword>
<evidence type="ECO:0000313" key="2">
    <source>
        <dbReference type="Proteomes" id="UP000198604"/>
    </source>
</evidence>
<proteinExistence type="predicted"/>
<reference evidence="2" key="1">
    <citation type="submission" date="2015-03" db="EMBL/GenBank/DDBJ databases">
        <authorList>
            <person name="Urmite Genomes"/>
        </authorList>
    </citation>
    <scope>NUCLEOTIDE SEQUENCE [LARGE SCALE GENOMIC DNA]</scope>
    <source>
        <strain evidence="2">FF10</strain>
    </source>
</reference>
<dbReference type="InterPro" id="IPR029064">
    <property type="entry name" value="Ribosomal_eL30-like_sf"/>
</dbReference>
<dbReference type="Proteomes" id="UP000198604">
    <property type="component" value="Unassembled WGS sequence"/>
</dbReference>
<dbReference type="Pfam" id="PF20212">
    <property type="entry name" value="DUF6572"/>
    <property type="match status" value="1"/>
</dbReference>
<accession>A0A0E4H833</accession>
<dbReference type="AlphaFoldDB" id="A0A0E4H833"/>
<sequence length="105" mass="12347">MSITDLEKIDGAGIDNEKSDRLNLMIADNLDWVEYDIHLEILTDKLNNYYNYIKSKQYLSNWSGIKEFMIIIYFKYAPNDVANTYLKKVSEQLKGENIFIKLVID</sequence>
<dbReference type="STRING" id="1608583.BN1356_01369"/>
<dbReference type="RefSeq" id="WP_093650619.1">
    <property type="nucleotide sequence ID" value="NZ_CTEN01000003.1"/>
</dbReference>
<name>A0A0E4H833_9STRE</name>
<protein>
    <submittedName>
        <fullName evidence="1">Uncharacterized protein</fullName>
    </submittedName>
</protein>
<dbReference type="SUPFAM" id="SSF55315">
    <property type="entry name" value="L30e-like"/>
    <property type="match status" value="1"/>
</dbReference>
<gene>
    <name evidence="1" type="ORF">BN1356_01369</name>
</gene>
<dbReference type="InterPro" id="IPR046702">
    <property type="entry name" value="DUF6572"/>
</dbReference>
<dbReference type="OrthoDB" id="2229810at2"/>